<protein>
    <submittedName>
        <fullName evidence="1">Uncharacterized protein</fullName>
    </submittedName>
</protein>
<evidence type="ECO:0000313" key="2">
    <source>
        <dbReference type="Proteomes" id="UP000094936"/>
    </source>
</evidence>
<organism evidence="1 2">
    <name type="scientific">Veronia pacifica</name>
    <dbReference type="NCBI Taxonomy" id="1080227"/>
    <lineage>
        <taxon>Bacteria</taxon>
        <taxon>Pseudomonadati</taxon>
        <taxon>Pseudomonadota</taxon>
        <taxon>Gammaproteobacteria</taxon>
        <taxon>Vibrionales</taxon>
        <taxon>Vibrionaceae</taxon>
        <taxon>Veronia</taxon>
    </lineage>
</organism>
<dbReference type="RefSeq" id="WP_068905445.1">
    <property type="nucleotide sequence ID" value="NZ_JBHUIF010000009.1"/>
</dbReference>
<dbReference type="Proteomes" id="UP000094936">
    <property type="component" value="Unassembled WGS sequence"/>
</dbReference>
<evidence type="ECO:0000313" key="1">
    <source>
        <dbReference type="EMBL" id="ODA29813.1"/>
    </source>
</evidence>
<dbReference type="OrthoDB" id="5917883at2"/>
<dbReference type="AlphaFoldDB" id="A0A1C3E9A2"/>
<proteinExistence type="predicted"/>
<accession>A0A1C3E9A2</accession>
<keyword evidence="2" id="KW-1185">Reference proteome</keyword>
<gene>
    <name evidence="1" type="ORF">A8L45_21680</name>
</gene>
<comment type="caution">
    <text evidence="1">The sequence shown here is derived from an EMBL/GenBank/DDBJ whole genome shotgun (WGS) entry which is preliminary data.</text>
</comment>
<dbReference type="EMBL" id="LYBM01000063">
    <property type="protein sequence ID" value="ODA29813.1"/>
    <property type="molecule type" value="Genomic_DNA"/>
</dbReference>
<name>A0A1C3E9A2_9GAMM</name>
<reference evidence="1 2" key="1">
    <citation type="submission" date="2016-05" db="EMBL/GenBank/DDBJ databases">
        <title>Genomic Taxonomy of the Vibrionaceae.</title>
        <authorList>
            <person name="Gomez-Gil B."/>
            <person name="Enciso-Ibarra J."/>
        </authorList>
    </citation>
    <scope>NUCLEOTIDE SEQUENCE [LARGE SCALE GENOMIC DNA]</scope>
    <source>
        <strain evidence="1 2">CAIM 1920</strain>
    </source>
</reference>
<dbReference type="STRING" id="1080227.A8L45_21680"/>
<sequence length="79" mass="9015">MTLNDFAKRYQIKLTDVVSMSGFGRSTLFSWWASPETRTRAIIIVLGCAEARKYTKVLRDQETRDLIDSLEINGSKDEA</sequence>